<gene>
    <name evidence="2" type="ORF">SAMEA4412678_00381</name>
</gene>
<sequence length="150" mass="16831">MKYSNLLWLLPLLALAGCVSPEAAGIRRQQSNINYDDDVKIGSSRMAYGFRSQPTRGRPEVEVQSNKAPGEAAQCLQQQLQTRLRLPENFIQVRSYTNSAYTVALHNPFTNKDGVVMDVRQRGVRSSEIKLYANGTTLSRVWRSIPTACK</sequence>
<dbReference type="OrthoDB" id="8611692at2"/>
<dbReference type="EMBL" id="LT906482">
    <property type="protein sequence ID" value="SNW06995.1"/>
    <property type="molecule type" value="Genomic_DNA"/>
</dbReference>
<keyword evidence="1" id="KW-0732">Signal</keyword>
<proteinExistence type="predicted"/>
<dbReference type="RefSeq" id="WP_143336518.1">
    <property type="nucleotide sequence ID" value="NZ_CAJPRZ010000028.1"/>
</dbReference>
<organism evidence="2 3">
    <name type="scientific">Eikenella corrodens</name>
    <dbReference type="NCBI Taxonomy" id="539"/>
    <lineage>
        <taxon>Bacteria</taxon>
        <taxon>Pseudomonadati</taxon>
        <taxon>Pseudomonadota</taxon>
        <taxon>Betaproteobacteria</taxon>
        <taxon>Neisseriales</taxon>
        <taxon>Neisseriaceae</taxon>
        <taxon>Eikenella</taxon>
    </lineage>
</organism>
<name>A0A8B4G4G6_EIKCO</name>
<reference evidence="2 3" key="1">
    <citation type="submission" date="2017-06" db="EMBL/GenBank/DDBJ databases">
        <authorList>
            <consortium name="Pathogen Informatics"/>
        </authorList>
    </citation>
    <scope>NUCLEOTIDE SEQUENCE [LARGE SCALE GENOMIC DNA]</scope>
    <source>
        <strain evidence="2 3">NCTC10596</strain>
    </source>
</reference>
<dbReference type="GeneID" id="60769284"/>
<accession>A0A8B4G4G6</accession>
<evidence type="ECO:0000313" key="3">
    <source>
        <dbReference type="Proteomes" id="UP000215465"/>
    </source>
</evidence>
<feature type="chain" id="PRO_5033056604" description="Lipoprotein" evidence="1">
    <location>
        <begin position="24"/>
        <end position="150"/>
    </location>
</feature>
<evidence type="ECO:0008006" key="4">
    <source>
        <dbReference type="Google" id="ProtNLM"/>
    </source>
</evidence>
<protein>
    <recommendedName>
        <fullName evidence="4">Lipoprotein</fullName>
    </recommendedName>
</protein>
<feature type="signal peptide" evidence="1">
    <location>
        <begin position="1"/>
        <end position="23"/>
    </location>
</feature>
<evidence type="ECO:0000256" key="1">
    <source>
        <dbReference type="SAM" id="SignalP"/>
    </source>
</evidence>
<dbReference type="Proteomes" id="UP000215465">
    <property type="component" value="Chromosome 1"/>
</dbReference>
<dbReference type="AlphaFoldDB" id="A0A8B4G4G6"/>
<evidence type="ECO:0000313" key="2">
    <source>
        <dbReference type="EMBL" id="SNW06995.1"/>
    </source>
</evidence>
<dbReference type="KEGG" id="ecor:SAMEA4412678_0381"/>
<dbReference type="PROSITE" id="PS51257">
    <property type="entry name" value="PROKAR_LIPOPROTEIN"/>
    <property type="match status" value="1"/>
</dbReference>